<protein>
    <submittedName>
        <fullName evidence="1">Uncharacterized protein</fullName>
    </submittedName>
</protein>
<dbReference type="STRING" id="180197.SAMN02982919_01892"/>
<gene>
    <name evidence="1" type="ORF">SAMN02982919_01892</name>
</gene>
<evidence type="ECO:0000313" key="1">
    <source>
        <dbReference type="EMBL" id="SER19469.1"/>
    </source>
</evidence>
<sequence length="110" mass="12059">MNDTDIMAIAAHMHVLLRRKTGRVTDTEWMACNADYAKEIVRFARQRAQADQLTELAEWAQRLEQAVQQAANAPVVSAPLLHLGTPLPHSPEAALAAPPPLAPRYVGGIR</sequence>
<dbReference type="AlphaFoldDB" id="A0A1H9M7N4"/>
<dbReference type="EMBL" id="FOGD01000005">
    <property type="protein sequence ID" value="SER19469.1"/>
    <property type="molecule type" value="Genomic_DNA"/>
</dbReference>
<dbReference type="RefSeq" id="WP_245751356.1">
    <property type="nucleotide sequence ID" value="NZ_FOGD01000005.1"/>
</dbReference>
<reference evidence="1 2" key="1">
    <citation type="submission" date="2016-10" db="EMBL/GenBank/DDBJ databases">
        <authorList>
            <person name="de Groot N.N."/>
        </authorList>
    </citation>
    <scope>NUCLEOTIDE SEQUENCE [LARGE SCALE GENOMIC DNA]</scope>
    <source>
        <strain evidence="1 2">ATCC 35958</strain>
    </source>
</reference>
<keyword evidence="2" id="KW-1185">Reference proteome</keyword>
<proteinExistence type="predicted"/>
<accession>A0A1H9M7N4</accession>
<evidence type="ECO:0000313" key="2">
    <source>
        <dbReference type="Proteomes" id="UP000199766"/>
    </source>
</evidence>
<organism evidence="1 2">
    <name type="scientific">Giesbergeria anulus</name>
    <dbReference type="NCBI Taxonomy" id="180197"/>
    <lineage>
        <taxon>Bacteria</taxon>
        <taxon>Pseudomonadati</taxon>
        <taxon>Pseudomonadota</taxon>
        <taxon>Betaproteobacteria</taxon>
        <taxon>Burkholderiales</taxon>
        <taxon>Comamonadaceae</taxon>
        <taxon>Giesbergeria</taxon>
    </lineage>
</organism>
<dbReference type="Proteomes" id="UP000199766">
    <property type="component" value="Unassembled WGS sequence"/>
</dbReference>
<name>A0A1H9M7N4_9BURK</name>